<dbReference type="PANTHER" id="PTHR31297">
    <property type="entry name" value="GLUCAN ENDO-1,6-BETA-GLUCOSIDASE B"/>
    <property type="match status" value="1"/>
</dbReference>
<keyword evidence="13" id="KW-1185">Reference proteome</keyword>
<dbReference type="InterPro" id="IPR017853">
    <property type="entry name" value="GH"/>
</dbReference>
<dbReference type="SUPFAM" id="SSF81296">
    <property type="entry name" value="E set domains"/>
    <property type="match status" value="1"/>
</dbReference>
<accession>A0A7W9HH95</accession>
<dbReference type="InterPro" id="IPR050386">
    <property type="entry name" value="Glycosyl_hydrolase_5"/>
</dbReference>
<gene>
    <name evidence="12" type="ORF">F4560_001689</name>
</gene>
<dbReference type="Proteomes" id="UP000552097">
    <property type="component" value="Unassembled WGS sequence"/>
</dbReference>
<comment type="similarity">
    <text evidence="1 8">Belongs to the glycosyl hydrolase 5 (cellulase A) family.</text>
</comment>
<evidence type="ECO:0000313" key="12">
    <source>
        <dbReference type="EMBL" id="MBB5801921.1"/>
    </source>
</evidence>
<dbReference type="EMBL" id="JACHMO010000001">
    <property type="protein sequence ID" value="MBB5801921.1"/>
    <property type="molecule type" value="Genomic_DNA"/>
</dbReference>
<keyword evidence="7" id="KW-0624">Polysaccharide degradation</keyword>
<sequence length="575" mass="63171">MDRTRPLSWRGRLRQVVALPLALVVAGVLASGTASGAAPEAEPGVPSGAMAVAAAMQPSWNLGNSLDAIPDETAWGNPPATRELFETLRAQGFRSVRIPVTWSNAQSTTAPYTIDAKFMGRVKQVVDWALAENLYVVLNMHHDSWQWIATMPADHDNVLARFTSTWTQIATTFGHSSRRLLFESVNEPTFTNADDAQKVRLLNELNTSFHRVVRQSGGRNATRLLVLPTQVCTPDQGLMDDLATTMESLRDPNLMATVHFYGFWPFSVNIAGFTRFDETVQKDMTDTFARMRDTFTSKGVPVYLGEYALLAYDYTRPGIIERGEVLKYFEAVGNEARKSKVVTALWDAGSFLERHTLQWRDPDVLAQIKSSWTTRSGTASSDLVFVPKSTPITAKTLTLNLNGTSLRGLWHGDTRLREGRDYTVSGDQLTLTATALTKLVGDRAYGVNSTIEARFSRGVPWRINVITNDAPVLSDATGTANSLTVPTRFQGDQLATMEAEYADGSAAGPANWTRFQEFYTTVRPDYPGGAIVLPPAFFEAVREGEPVTLTFHFWSGAELTYQVTTSGASVTGTAS</sequence>
<keyword evidence="5" id="KW-0119">Carbohydrate metabolism</keyword>
<dbReference type="InterPro" id="IPR040946">
    <property type="entry name" value="CBM46"/>
</dbReference>
<dbReference type="InterPro" id="IPR014756">
    <property type="entry name" value="Ig_E-set"/>
</dbReference>
<dbReference type="SUPFAM" id="SSF51445">
    <property type="entry name" value="(Trans)glycosidases"/>
    <property type="match status" value="1"/>
</dbReference>
<dbReference type="PIRSF" id="PIRSF001043">
    <property type="entry name" value="Endoglucanase_B"/>
    <property type="match status" value="1"/>
</dbReference>
<dbReference type="InterPro" id="IPR016282">
    <property type="entry name" value="Glyco_hydro_5_endoGlcnase_B"/>
</dbReference>
<keyword evidence="4" id="KW-0136">Cellulose degradation</keyword>
<dbReference type="PANTHER" id="PTHR31297:SF41">
    <property type="entry name" value="ENDOGLUCANASE, PUTATIVE (AFU_ORTHOLOGUE AFUA_5G01830)-RELATED"/>
    <property type="match status" value="1"/>
</dbReference>
<dbReference type="GO" id="GO:0009986">
    <property type="term" value="C:cell surface"/>
    <property type="evidence" value="ECO:0007669"/>
    <property type="project" value="TreeGrafter"/>
</dbReference>
<keyword evidence="6 8" id="KW-0326">Glycosidase</keyword>
<evidence type="ECO:0000256" key="1">
    <source>
        <dbReference type="ARBA" id="ARBA00005641"/>
    </source>
</evidence>
<keyword evidence="2" id="KW-0732">Signal</keyword>
<proteinExistence type="inferred from homology"/>
<evidence type="ECO:0000256" key="6">
    <source>
        <dbReference type="ARBA" id="ARBA00023295"/>
    </source>
</evidence>
<dbReference type="Pfam" id="PF00150">
    <property type="entry name" value="Cellulase"/>
    <property type="match status" value="1"/>
</dbReference>
<dbReference type="Gene3D" id="3.20.20.80">
    <property type="entry name" value="Glycosidases"/>
    <property type="match status" value="1"/>
</dbReference>
<feature type="domain" description="Endoglucanase B carbohydrate binding" evidence="11">
    <location>
        <begin position="469"/>
        <end position="573"/>
    </location>
</feature>
<evidence type="ECO:0008006" key="14">
    <source>
        <dbReference type="Google" id="ProtNLM"/>
    </source>
</evidence>
<name>A0A7W9HH95_9PSEU</name>
<feature type="domain" description="Glycoside hydrolase family 5" evidence="9">
    <location>
        <begin position="72"/>
        <end position="349"/>
    </location>
</feature>
<dbReference type="Pfam" id="PF18448">
    <property type="entry name" value="CBM46"/>
    <property type="match status" value="1"/>
</dbReference>
<dbReference type="PROSITE" id="PS00659">
    <property type="entry name" value="GLYCOSYL_HYDROL_F5"/>
    <property type="match status" value="1"/>
</dbReference>
<dbReference type="RefSeq" id="WP_184918314.1">
    <property type="nucleotide sequence ID" value="NZ_JACHMO010000001.1"/>
</dbReference>
<organism evidence="12 13">
    <name type="scientific">Saccharothrix ecbatanensis</name>
    <dbReference type="NCBI Taxonomy" id="1105145"/>
    <lineage>
        <taxon>Bacteria</taxon>
        <taxon>Bacillati</taxon>
        <taxon>Actinomycetota</taxon>
        <taxon>Actinomycetes</taxon>
        <taxon>Pseudonocardiales</taxon>
        <taxon>Pseudonocardiaceae</taxon>
        <taxon>Saccharothrix</taxon>
    </lineage>
</organism>
<evidence type="ECO:0000256" key="8">
    <source>
        <dbReference type="RuleBase" id="RU361153"/>
    </source>
</evidence>
<dbReference type="InterPro" id="IPR013783">
    <property type="entry name" value="Ig-like_fold"/>
</dbReference>
<evidence type="ECO:0000313" key="13">
    <source>
        <dbReference type="Proteomes" id="UP000552097"/>
    </source>
</evidence>
<evidence type="ECO:0000259" key="11">
    <source>
        <dbReference type="Pfam" id="PF18448"/>
    </source>
</evidence>
<dbReference type="InterPro" id="IPR018087">
    <property type="entry name" value="Glyco_hydro_5_CS"/>
</dbReference>
<keyword evidence="3 8" id="KW-0378">Hydrolase</keyword>
<reference evidence="12 13" key="1">
    <citation type="submission" date="2020-08" db="EMBL/GenBank/DDBJ databases">
        <title>Sequencing the genomes of 1000 actinobacteria strains.</title>
        <authorList>
            <person name="Klenk H.-P."/>
        </authorList>
    </citation>
    <scope>NUCLEOTIDE SEQUENCE [LARGE SCALE GENOMIC DNA]</scope>
    <source>
        <strain evidence="12 13">DSM 45486</strain>
    </source>
</reference>
<evidence type="ECO:0000259" key="9">
    <source>
        <dbReference type="Pfam" id="PF00150"/>
    </source>
</evidence>
<evidence type="ECO:0000256" key="2">
    <source>
        <dbReference type="ARBA" id="ARBA00022729"/>
    </source>
</evidence>
<comment type="caution">
    <text evidence="12">The sequence shown here is derived from an EMBL/GenBank/DDBJ whole genome shotgun (WGS) entry which is preliminary data.</text>
</comment>
<dbReference type="AlphaFoldDB" id="A0A7W9HH95"/>
<evidence type="ECO:0000256" key="4">
    <source>
        <dbReference type="ARBA" id="ARBA00023001"/>
    </source>
</evidence>
<evidence type="ECO:0000259" key="10">
    <source>
        <dbReference type="Pfam" id="PF03442"/>
    </source>
</evidence>
<feature type="domain" description="Carbohydrate binding X2" evidence="10">
    <location>
        <begin position="380"/>
        <end position="465"/>
    </location>
</feature>
<dbReference type="GO" id="GO:0005576">
    <property type="term" value="C:extracellular region"/>
    <property type="evidence" value="ECO:0007669"/>
    <property type="project" value="TreeGrafter"/>
</dbReference>
<dbReference type="GO" id="GO:0030245">
    <property type="term" value="P:cellulose catabolic process"/>
    <property type="evidence" value="ECO:0007669"/>
    <property type="project" value="UniProtKB-KW"/>
</dbReference>
<dbReference type="Pfam" id="PF03442">
    <property type="entry name" value="CBM_X2"/>
    <property type="match status" value="1"/>
</dbReference>
<dbReference type="InterPro" id="IPR001547">
    <property type="entry name" value="Glyco_hydro_5"/>
</dbReference>
<evidence type="ECO:0000256" key="7">
    <source>
        <dbReference type="ARBA" id="ARBA00023326"/>
    </source>
</evidence>
<dbReference type="Gene3D" id="2.60.40.10">
    <property type="entry name" value="Immunoglobulins"/>
    <property type="match status" value="1"/>
</dbReference>
<dbReference type="InterPro" id="IPR005102">
    <property type="entry name" value="Carbo-bd_X2"/>
</dbReference>
<evidence type="ECO:0000256" key="3">
    <source>
        <dbReference type="ARBA" id="ARBA00022801"/>
    </source>
</evidence>
<dbReference type="GO" id="GO:0008422">
    <property type="term" value="F:beta-glucosidase activity"/>
    <property type="evidence" value="ECO:0007669"/>
    <property type="project" value="TreeGrafter"/>
</dbReference>
<evidence type="ECO:0000256" key="5">
    <source>
        <dbReference type="ARBA" id="ARBA00023277"/>
    </source>
</evidence>
<protein>
    <recommendedName>
        <fullName evidence="14">Aryl-phospho-beta-D-glucosidase BglC (GH1 family)</fullName>
    </recommendedName>
</protein>